<name>A0AAW1SY91_9CHLO</name>
<feature type="region of interest" description="Disordered" evidence="1">
    <location>
        <begin position="16"/>
        <end position="48"/>
    </location>
</feature>
<reference evidence="2 3" key="1">
    <citation type="journal article" date="2024" name="Nat. Commun.">
        <title>Phylogenomics reveals the evolutionary origins of lichenization in chlorophyte algae.</title>
        <authorList>
            <person name="Puginier C."/>
            <person name="Libourel C."/>
            <person name="Otte J."/>
            <person name="Skaloud P."/>
            <person name="Haon M."/>
            <person name="Grisel S."/>
            <person name="Petersen M."/>
            <person name="Berrin J.G."/>
            <person name="Delaux P.M."/>
            <person name="Dal Grande F."/>
            <person name="Keller J."/>
        </authorList>
    </citation>
    <scope>NUCLEOTIDE SEQUENCE [LARGE SCALE GENOMIC DNA]</scope>
    <source>
        <strain evidence="2 3">SAG 2523</strain>
    </source>
</reference>
<feature type="compositionally biased region" description="Polar residues" evidence="1">
    <location>
        <begin position="252"/>
        <end position="266"/>
    </location>
</feature>
<proteinExistence type="predicted"/>
<protein>
    <submittedName>
        <fullName evidence="2">Uncharacterized protein</fullName>
    </submittedName>
</protein>
<dbReference type="EMBL" id="JALJOV010000759">
    <property type="protein sequence ID" value="KAK9861440.1"/>
    <property type="molecule type" value="Genomic_DNA"/>
</dbReference>
<feature type="region of interest" description="Disordered" evidence="1">
    <location>
        <begin position="252"/>
        <end position="293"/>
    </location>
</feature>
<accession>A0AAW1SY91</accession>
<gene>
    <name evidence="2" type="ORF">WJX84_004968</name>
</gene>
<evidence type="ECO:0000313" key="3">
    <source>
        <dbReference type="Proteomes" id="UP001485043"/>
    </source>
</evidence>
<comment type="caution">
    <text evidence="2">The sequence shown here is derived from an EMBL/GenBank/DDBJ whole genome shotgun (WGS) entry which is preliminary data.</text>
</comment>
<dbReference type="Proteomes" id="UP001485043">
    <property type="component" value="Unassembled WGS sequence"/>
</dbReference>
<sequence>MPVPPESVYRQEAFIEELGPAGATGNRSAKSSPFADRSGKENAGMGRDSERRLQQLEGNQAHLAMDLNSMKGMGAQMVGWRDQMETASTHLAAVLGLVERDGKAVRSELEELRAHKDQSETAITHMQALILHLQSQLGRGQPAGRPALEMGRLRDDIKRLESDNRKLEESMSGQIQLDGLGSGGDRSLSTSQVGKELQLHPSSHAPPTVQSPSTSGGGMPNTSRTLLLTNRTAPGTARAPDAHPLDIDEVLSSASEGSPSKVSSLNFDRRHTQMGAGENTARSRQPGSWHPSHARCQLWCLATGHNPAARAR</sequence>
<keyword evidence="3" id="KW-1185">Reference proteome</keyword>
<organism evidence="2 3">
    <name type="scientific">Apatococcus fuscideae</name>
    <dbReference type="NCBI Taxonomy" id="2026836"/>
    <lineage>
        <taxon>Eukaryota</taxon>
        <taxon>Viridiplantae</taxon>
        <taxon>Chlorophyta</taxon>
        <taxon>core chlorophytes</taxon>
        <taxon>Trebouxiophyceae</taxon>
        <taxon>Chlorellales</taxon>
        <taxon>Chlorellaceae</taxon>
        <taxon>Apatococcus</taxon>
    </lineage>
</organism>
<feature type="region of interest" description="Disordered" evidence="1">
    <location>
        <begin position="164"/>
        <end position="225"/>
    </location>
</feature>
<evidence type="ECO:0000256" key="1">
    <source>
        <dbReference type="SAM" id="MobiDB-lite"/>
    </source>
</evidence>
<evidence type="ECO:0000313" key="2">
    <source>
        <dbReference type="EMBL" id="KAK9861440.1"/>
    </source>
</evidence>
<dbReference type="AlphaFoldDB" id="A0AAW1SY91"/>